<name>A0A6S6QHE0_9HYPH</name>
<accession>A0A6S6QHE0</accession>
<protein>
    <recommendedName>
        <fullName evidence="3">Motility protein</fullName>
    </recommendedName>
</protein>
<dbReference type="EMBL" id="AP023361">
    <property type="protein sequence ID" value="BCJ89564.1"/>
    <property type="molecule type" value="Genomic_DNA"/>
</dbReference>
<dbReference type="RefSeq" id="WP_222876267.1">
    <property type="nucleotide sequence ID" value="NZ_AP023361.1"/>
</dbReference>
<proteinExistence type="predicted"/>
<reference evidence="1 2" key="1">
    <citation type="submission" date="2020-08" db="EMBL/GenBank/DDBJ databases">
        <title>Genome sequence of Rhizobiales bacterium strain IZ6.</title>
        <authorList>
            <person name="Nakai R."/>
            <person name="Naganuma T."/>
        </authorList>
    </citation>
    <scope>NUCLEOTIDE SEQUENCE [LARGE SCALE GENOMIC DNA]</scope>
    <source>
        <strain evidence="1 2">IZ6</strain>
    </source>
</reference>
<gene>
    <name evidence="1" type="ORF">IZ6_02990</name>
</gene>
<evidence type="ECO:0000313" key="1">
    <source>
        <dbReference type="EMBL" id="BCJ89564.1"/>
    </source>
</evidence>
<evidence type="ECO:0000313" key="2">
    <source>
        <dbReference type="Proteomes" id="UP000515317"/>
    </source>
</evidence>
<dbReference type="AlphaFoldDB" id="A0A6S6QHE0"/>
<dbReference type="KEGG" id="tso:IZ6_02990"/>
<organism evidence="1 2">
    <name type="scientific">Terrihabitans soli</name>
    <dbReference type="NCBI Taxonomy" id="708113"/>
    <lineage>
        <taxon>Bacteria</taxon>
        <taxon>Pseudomonadati</taxon>
        <taxon>Pseudomonadota</taxon>
        <taxon>Alphaproteobacteria</taxon>
        <taxon>Hyphomicrobiales</taxon>
        <taxon>Terrihabitans</taxon>
    </lineage>
</organism>
<dbReference type="Proteomes" id="UP000515317">
    <property type="component" value="Chromosome"/>
</dbReference>
<keyword evidence="2" id="KW-1185">Reference proteome</keyword>
<evidence type="ECO:0008006" key="3">
    <source>
        <dbReference type="Google" id="ProtNLM"/>
    </source>
</evidence>
<sequence length="65" mass="6519">MMDSSALATTLVSMQAAGRAQQFSLLAVKNANEMAQVAANLLTQAAEAGKALLAEGVGGNVDKVA</sequence>